<dbReference type="InterPro" id="IPR000719">
    <property type="entry name" value="Prot_kinase_dom"/>
</dbReference>
<evidence type="ECO:0000256" key="4">
    <source>
        <dbReference type="PROSITE-ProRule" id="PRU10141"/>
    </source>
</evidence>
<evidence type="ECO:0000256" key="2">
    <source>
        <dbReference type="ARBA" id="ARBA00022741"/>
    </source>
</evidence>
<feature type="domain" description="Protein kinase" evidence="6">
    <location>
        <begin position="25"/>
        <end position="200"/>
    </location>
</feature>
<evidence type="ECO:0000313" key="8">
    <source>
        <dbReference type="Proteomes" id="UP000250043"/>
    </source>
</evidence>
<accession>A0A8E2DLL0</accession>
<dbReference type="InterPro" id="IPR051681">
    <property type="entry name" value="Ser/Thr_Kinases-Pseudokinases"/>
</dbReference>
<evidence type="ECO:0000259" key="6">
    <source>
        <dbReference type="PROSITE" id="PS50011"/>
    </source>
</evidence>
<dbReference type="Proteomes" id="UP000250043">
    <property type="component" value="Unassembled WGS sequence"/>
</dbReference>
<comment type="similarity">
    <text evidence="5">Belongs to the protein kinase superfamily.</text>
</comment>
<dbReference type="InterPro" id="IPR008271">
    <property type="entry name" value="Ser/Thr_kinase_AS"/>
</dbReference>
<sequence length="200" mass="22154">MLRTICGQNGICPSSFTIREQAVKKNGERCIGSGGFADVYLGICRGEEVALKVWRIRDEEAMKDFCKEAVVLNSLRHENITSFYGVETNLFPLCLVCEWMPFGTIVSYLKNQPSANRLTLLVDIVAGLSDLHNMDIIHGDLKGSNILINGQHRACLCDFGLAAFTYGGRTMGTTSIKATTTVGRRQKLWIPSDLDFRGPM</sequence>
<keyword evidence="7" id="KW-0808">Transferase</keyword>
<dbReference type="PROSITE" id="PS00107">
    <property type="entry name" value="PROTEIN_KINASE_ATP"/>
    <property type="match status" value="1"/>
</dbReference>
<name>A0A8E2DLL0_9APHY</name>
<dbReference type="GO" id="GO:0004674">
    <property type="term" value="F:protein serine/threonine kinase activity"/>
    <property type="evidence" value="ECO:0007669"/>
    <property type="project" value="UniProtKB-KW"/>
</dbReference>
<gene>
    <name evidence="7" type="ORF">OBBRIDRAFT_775613</name>
</gene>
<dbReference type="OrthoDB" id="2795153at2759"/>
<keyword evidence="8" id="KW-1185">Reference proteome</keyword>
<dbReference type="PANTHER" id="PTHR44329">
    <property type="entry name" value="SERINE/THREONINE-PROTEIN KINASE TNNI3K-RELATED"/>
    <property type="match status" value="1"/>
</dbReference>
<dbReference type="InterPro" id="IPR011009">
    <property type="entry name" value="Kinase-like_dom_sf"/>
</dbReference>
<feature type="binding site" evidence="4">
    <location>
        <position position="52"/>
    </location>
    <ligand>
        <name>ATP</name>
        <dbReference type="ChEBI" id="CHEBI:30616"/>
    </ligand>
</feature>
<keyword evidence="2 4" id="KW-0547">Nucleotide-binding</keyword>
<keyword evidence="3 4" id="KW-0067">ATP-binding</keyword>
<dbReference type="AlphaFoldDB" id="A0A8E2DLL0"/>
<dbReference type="InterPro" id="IPR017441">
    <property type="entry name" value="Protein_kinase_ATP_BS"/>
</dbReference>
<evidence type="ECO:0000256" key="3">
    <source>
        <dbReference type="ARBA" id="ARBA00022840"/>
    </source>
</evidence>
<dbReference type="Gene3D" id="1.10.510.10">
    <property type="entry name" value="Transferase(Phosphotransferase) domain 1"/>
    <property type="match status" value="1"/>
</dbReference>
<proteinExistence type="inferred from homology"/>
<dbReference type="PROSITE" id="PS00108">
    <property type="entry name" value="PROTEIN_KINASE_ST"/>
    <property type="match status" value="1"/>
</dbReference>
<dbReference type="InterPro" id="IPR001245">
    <property type="entry name" value="Ser-Thr/Tyr_kinase_cat_dom"/>
</dbReference>
<dbReference type="SUPFAM" id="SSF56112">
    <property type="entry name" value="Protein kinase-like (PK-like)"/>
    <property type="match status" value="1"/>
</dbReference>
<dbReference type="Pfam" id="PF07714">
    <property type="entry name" value="PK_Tyr_Ser-Thr"/>
    <property type="match status" value="1"/>
</dbReference>
<dbReference type="PROSITE" id="PS50011">
    <property type="entry name" value="PROTEIN_KINASE_DOM"/>
    <property type="match status" value="1"/>
</dbReference>
<protein>
    <submittedName>
        <fullName evidence="7">Kinase-like protein</fullName>
    </submittedName>
</protein>
<keyword evidence="1 5" id="KW-0723">Serine/threonine-protein kinase</keyword>
<dbReference type="SMART" id="SM00220">
    <property type="entry name" value="S_TKc"/>
    <property type="match status" value="1"/>
</dbReference>
<evidence type="ECO:0000313" key="7">
    <source>
        <dbReference type="EMBL" id="OCH91151.1"/>
    </source>
</evidence>
<evidence type="ECO:0000256" key="5">
    <source>
        <dbReference type="RuleBase" id="RU000304"/>
    </source>
</evidence>
<organism evidence="7 8">
    <name type="scientific">Obba rivulosa</name>
    <dbReference type="NCBI Taxonomy" id="1052685"/>
    <lineage>
        <taxon>Eukaryota</taxon>
        <taxon>Fungi</taxon>
        <taxon>Dikarya</taxon>
        <taxon>Basidiomycota</taxon>
        <taxon>Agaricomycotina</taxon>
        <taxon>Agaricomycetes</taxon>
        <taxon>Polyporales</taxon>
        <taxon>Gelatoporiaceae</taxon>
        <taxon>Obba</taxon>
    </lineage>
</organism>
<keyword evidence="7" id="KW-0418">Kinase</keyword>
<reference evidence="7 8" key="1">
    <citation type="submission" date="2016-07" db="EMBL/GenBank/DDBJ databases">
        <title>Draft genome of the white-rot fungus Obba rivulosa 3A-2.</title>
        <authorList>
            <consortium name="DOE Joint Genome Institute"/>
            <person name="Miettinen O."/>
            <person name="Riley R."/>
            <person name="Acob R."/>
            <person name="Barry K."/>
            <person name="Cullen D."/>
            <person name="De Vries R."/>
            <person name="Hainaut M."/>
            <person name="Hatakka A."/>
            <person name="Henrissat B."/>
            <person name="Hilden K."/>
            <person name="Kuo R."/>
            <person name="Labutti K."/>
            <person name="Lipzen A."/>
            <person name="Makela M.R."/>
            <person name="Sandor L."/>
            <person name="Spatafora J.W."/>
            <person name="Grigoriev I.V."/>
            <person name="Hibbett D.S."/>
        </authorList>
    </citation>
    <scope>NUCLEOTIDE SEQUENCE [LARGE SCALE GENOMIC DNA]</scope>
    <source>
        <strain evidence="7 8">3A-2</strain>
    </source>
</reference>
<evidence type="ECO:0000256" key="1">
    <source>
        <dbReference type="ARBA" id="ARBA00022527"/>
    </source>
</evidence>
<dbReference type="EMBL" id="KV722390">
    <property type="protein sequence ID" value="OCH91151.1"/>
    <property type="molecule type" value="Genomic_DNA"/>
</dbReference>
<dbReference type="GO" id="GO:0005524">
    <property type="term" value="F:ATP binding"/>
    <property type="evidence" value="ECO:0007669"/>
    <property type="project" value="UniProtKB-UniRule"/>
</dbReference>